<dbReference type="EMBL" id="CP045851">
    <property type="protein sequence ID" value="QGG94080.1"/>
    <property type="molecule type" value="Genomic_DNA"/>
</dbReference>
<dbReference type="KEGG" id="atq:GH723_02595"/>
<dbReference type="PANTHER" id="PTHR33406">
    <property type="entry name" value="MEMBRANE PROTEIN MJ1562-RELATED"/>
    <property type="match status" value="1"/>
</dbReference>
<organism evidence="9 10">
    <name type="scientific">Actinomarinicola tropica</name>
    <dbReference type="NCBI Taxonomy" id="2789776"/>
    <lineage>
        <taxon>Bacteria</taxon>
        <taxon>Bacillati</taxon>
        <taxon>Actinomycetota</taxon>
        <taxon>Acidimicrobiia</taxon>
        <taxon>Acidimicrobiales</taxon>
        <taxon>Iamiaceae</taxon>
        <taxon>Actinomarinicola</taxon>
    </lineage>
</organism>
<name>A0A5Q2RJQ5_9ACTN</name>
<dbReference type="Gene3D" id="1.20.1640.10">
    <property type="entry name" value="Multidrug efflux transporter AcrB transmembrane domain"/>
    <property type="match status" value="1"/>
</dbReference>
<evidence type="ECO:0000256" key="4">
    <source>
        <dbReference type="ARBA" id="ARBA00022989"/>
    </source>
</evidence>
<evidence type="ECO:0000256" key="6">
    <source>
        <dbReference type="SAM" id="MobiDB-lite"/>
    </source>
</evidence>
<keyword evidence="10" id="KW-1185">Reference proteome</keyword>
<evidence type="ECO:0000259" key="8">
    <source>
        <dbReference type="Pfam" id="PF03176"/>
    </source>
</evidence>
<evidence type="ECO:0000256" key="7">
    <source>
        <dbReference type="SAM" id="Phobius"/>
    </source>
</evidence>
<proteinExistence type="predicted"/>
<sequence length="154" mass="16676">MSGQDSCTVDPTLPLWMDYEVFILSRVREDWVATGDATGSVVHGIAVSARVITAAALIMISVFASFVLGDTPEIKMFGFGLAIAVALDATIIRMVVVPATMTLLGSRNWWLPGWLDRALPHFDIEGDTALPPTAPPHRLPGDDTDQLLHKEPIP</sequence>
<dbReference type="InterPro" id="IPR004869">
    <property type="entry name" value="MMPL_dom"/>
</dbReference>
<evidence type="ECO:0000256" key="1">
    <source>
        <dbReference type="ARBA" id="ARBA00004651"/>
    </source>
</evidence>
<keyword evidence="2" id="KW-1003">Cell membrane</keyword>
<dbReference type="Proteomes" id="UP000334019">
    <property type="component" value="Chromosome"/>
</dbReference>
<protein>
    <submittedName>
        <fullName evidence="9">MMPL family transporter</fullName>
    </submittedName>
</protein>
<dbReference type="GO" id="GO:0005886">
    <property type="term" value="C:plasma membrane"/>
    <property type="evidence" value="ECO:0007669"/>
    <property type="project" value="UniProtKB-SubCell"/>
</dbReference>
<evidence type="ECO:0000256" key="5">
    <source>
        <dbReference type="ARBA" id="ARBA00023136"/>
    </source>
</evidence>
<dbReference type="InterPro" id="IPR050545">
    <property type="entry name" value="Mycobact_MmpL"/>
</dbReference>
<dbReference type="Pfam" id="PF03176">
    <property type="entry name" value="MMPL"/>
    <property type="match status" value="1"/>
</dbReference>
<dbReference type="SUPFAM" id="SSF82866">
    <property type="entry name" value="Multidrug efflux transporter AcrB transmembrane domain"/>
    <property type="match status" value="1"/>
</dbReference>
<evidence type="ECO:0000256" key="2">
    <source>
        <dbReference type="ARBA" id="ARBA00022475"/>
    </source>
</evidence>
<comment type="subcellular location">
    <subcellularLocation>
        <location evidence="1">Cell membrane</location>
        <topology evidence="1">Multi-pass membrane protein</topology>
    </subcellularLocation>
</comment>
<feature type="transmembrane region" description="Helical" evidence="7">
    <location>
        <begin position="76"/>
        <end position="96"/>
    </location>
</feature>
<dbReference type="AlphaFoldDB" id="A0A5Q2RJQ5"/>
<keyword evidence="4 7" id="KW-1133">Transmembrane helix</keyword>
<gene>
    <name evidence="9" type="ORF">GH723_02595</name>
</gene>
<keyword evidence="3 7" id="KW-0812">Transmembrane</keyword>
<feature type="transmembrane region" description="Helical" evidence="7">
    <location>
        <begin position="47"/>
        <end position="69"/>
    </location>
</feature>
<feature type="region of interest" description="Disordered" evidence="6">
    <location>
        <begin position="130"/>
        <end position="154"/>
    </location>
</feature>
<reference evidence="9 10" key="1">
    <citation type="submission" date="2019-11" db="EMBL/GenBank/DDBJ databases">
        <authorList>
            <person name="He Y."/>
        </authorList>
    </citation>
    <scope>NUCLEOTIDE SEQUENCE [LARGE SCALE GENOMIC DNA]</scope>
    <source>
        <strain evidence="9 10">SCSIO 58843</strain>
    </source>
</reference>
<accession>A0A5Q2RJQ5</accession>
<evidence type="ECO:0000256" key="3">
    <source>
        <dbReference type="ARBA" id="ARBA00022692"/>
    </source>
</evidence>
<evidence type="ECO:0000313" key="9">
    <source>
        <dbReference type="EMBL" id="QGG94080.1"/>
    </source>
</evidence>
<feature type="domain" description="Membrane transport protein MMPL" evidence="8">
    <location>
        <begin position="17"/>
        <end position="110"/>
    </location>
</feature>
<dbReference type="PANTHER" id="PTHR33406:SF13">
    <property type="entry name" value="MEMBRANE PROTEIN YDFJ"/>
    <property type="match status" value="1"/>
</dbReference>
<evidence type="ECO:0000313" key="10">
    <source>
        <dbReference type="Proteomes" id="UP000334019"/>
    </source>
</evidence>
<keyword evidence="5 7" id="KW-0472">Membrane</keyword>